<gene>
    <name evidence="3" type="ORF">X975_10076</name>
</gene>
<evidence type="ECO:0000313" key="3">
    <source>
        <dbReference type="EMBL" id="KFM60298.1"/>
    </source>
</evidence>
<evidence type="ECO:0000256" key="1">
    <source>
        <dbReference type="SAM" id="MobiDB-lite"/>
    </source>
</evidence>
<keyword evidence="2" id="KW-0812">Transmembrane</keyword>
<keyword evidence="2" id="KW-0472">Membrane</keyword>
<evidence type="ECO:0000256" key="2">
    <source>
        <dbReference type="SAM" id="Phobius"/>
    </source>
</evidence>
<feature type="transmembrane region" description="Helical" evidence="2">
    <location>
        <begin position="43"/>
        <end position="69"/>
    </location>
</feature>
<accession>A0A087T5A9</accession>
<sequence>MYTVRHHRPATDRGRNVRPETWEYRGQYFYGYRPKPNSGRRQAARLLAAGLPLLLAPLLSIIFSFPVVVPVGQTMTTTMLTGSPLSNPFFNRPPTWGRRRKRRRAEAAEGPQPVPSDKIARMKELEIVASYLHQVDYNEKQQSRVMVNYLQCNGLLSTEDHCLERLSCEFGDPA</sequence>
<dbReference type="OrthoDB" id="6423999at2759"/>
<organism evidence="3 4">
    <name type="scientific">Stegodyphus mimosarum</name>
    <name type="common">African social velvet spider</name>
    <dbReference type="NCBI Taxonomy" id="407821"/>
    <lineage>
        <taxon>Eukaryota</taxon>
        <taxon>Metazoa</taxon>
        <taxon>Ecdysozoa</taxon>
        <taxon>Arthropoda</taxon>
        <taxon>Chelicerata</taxon>
        <taxon>Arachnida</taxon>
        <taxon>Araneae</taxon>
        <taxon>Araneomorphae</taxon>
        <taxon>Entelegynae</taxon>
        <taxon>Eresoidea</taxon>
        <taxon>Eresidae</taxon>
        <taxon>Stegodyphus</taxon>
    </lineage>
</organism>
<name>A0A087T5A9_STEMI</name>
<keyword evidence="2" id="KW-1133">Transmembrane helix</keyword>
<reference evidence="3 4" key="1">
    <citation type="submission" date="2013-11" db="EMBL/GenBank/DDBJ databases">
        <title>Genome sequencing of Stegodyphus mimosarum.</title>
        <authorList>
            <person name="Bechsgaard J."/>
        </authorList>
    </citation>
    <scope>NUCLEOTIDE SEQUENCE [LARGE SCALE GENOMIC DNA]</scope>
</reference>
<dbReference type="Proteomes" id="UP000054359">
    <property type="component" value="Unassembled WGS sequence"/>
</dbReference>
<proteinExistence type="predicted"/>
<feature type="region of interest" description="Disordered" evidence="1">
    <location>
        <begin position="91"/>
        <end position="115"/>
    </location>
</feature>
<protein>
    <submittedName>
        <fullName evidence="3">Uncharacterized protein</fullName>
    </submittedName>
</protein>
<dbReference type="EMBL" id="KK113482">
    <property type="protein sequence ID" value="KFM60298.1"/>
    <property type="molecule type" value="Genomic_DNA"/>
</dbReference>
<feature type="non-terminal residue" evidence="3">
    <location>
        <position position="174"/>
    </location>
</feature>
<dbReference type="AlphaFoldDB" id="A0A087T5A9"/>
<evidence type="ECO:0000313" key="4">
    <source>
        <dbReference type="Proteomes" id="UP000054359"/>
    </source>
</evidence>
<keyword evidence="4" id="KW-1185">Reference proteome</keyword>